<dbReference type="InterPro" id="IPR038721">
    <property type="entry name" value="IS701-like_DDE_dom"/>
</dbReference>
<proteinExistence type="predicted"/>
<dbReference type="Pfam" id="PF13546">
    <property type="entry name" value="DDE_5"/>
    <property type="match status" value="1"/>
</dbReference>
<evidence type="ECO:0000259" key="1">
    <source>
        <dbReference type="Pfam" id="PF13546"/>
    </source>
</evidence>
<evidence type="ECO:0000313" key="2">
    <source>
        <dbReference type="EMBL" id="GJD50513.1"/>
    </source>
</evidence>
<protein>
    <recommendedName>
        <fullName evidence="1">Transposase IS701-like DDE domain-containing protein</fullName>
    </recommendedName>
</protein>
<keyword evidence="3" id="KW-1185">Reference proteome</keyword>
<feature type="domain" description="Transposase IS701-like DDE" evidence="1">
    <location>
        <begin position="17"/>
        <end position="266"/>
    </location>
</feature>
<sequence length="501" mass="54671">MLPLPTRFSGIILAFAPLFVQRSWRHAQLLLTGAILTPGRRTVTSVLRIMGRAQERRFVNAHRILNRAAWCPRSGSRILLGLLVDAFAQRGPVVLGLDDTIERRRGKRIAAKGIYRDPVRSSDSHFVKASGLRWMSLMVLAPIPWAGRIWALPFLTALVPSERACHERGRRHKPLLDVGRQLALQARRWLPGRDLVVVGDSGFSALLFLDAMRRARITAITRLRLDAALYDPAPPRPPGTIGRPRTKGARLPTLAVTLVAKDTRWHAVVVPGWYGAGERTIEIASGTAVWRHGGLPVCADPLGAHPRSRGALPAPGPAVHRSDARARADRGVVRAALDRRGHLPGGARPSRCRDAAAVDQHGDCSHHALPARPVLDRHAAGCTAPGPPTTTDRGRRVVPQTASDLRRCSGRRALCDLARADFGNITASARPNKTPLPFARTLGLCPLPRRMNGQSRAKRLSAMKPIAQPSLGSPIAGRACREFQARLYMANLGRIDSLLSR</sequence>
<reference evidence="2" key="1">
    <citation type="journal article" date="2021" name="Front. Microbiol.">
        <title>Comprehensive Comparative Genomics and Phenotyping of Methylobacterium Species.</title>
        <authorList>
            <person name="Alessa O."/>
            <person name="Ogura Y."/>
            <person name="Fujitani Y."/>
            <person name="Takami H."/>
            <person name="Hayashi T."/>
            <person name="Sahin N."/>
            <person name="Tani A."/>
        </authorList>
    </citation>
    <scope>NUCLEOTIDE SEQUENCE</scope>
    <source>
        <strain evidence="2">KCTC 52305</strain>
    </source>
</reference>
<organism evidence="2 3">
    <name type="scientific">Methylobacterium crusticola</name>
    <dbReference type="NCBI Taxonomy" id="1697972"/>
    <lineage>
        <taxon>Bacteria</taxon>
        <taxon>Pseudomonadati</taxon>
        <taxon>Pseudomonadota</taxon>
        <taxon>Alphaproteobacteria</taxon>
        <taxon>Hyphomicrobiales</taxon>
        <taxon>Methylobacteriaceae</taxon>
        <taxon>Methylobacterium</taxon>
    </lineage>
</organism>
<dbReference type="EMBL" id="BPQH01000009">
    <property type="protein sequence ID" value="GJD50513.1"/>
    <property type="molecule type" value="Genomic_DNA"/>
</dbReference>
<gene>
    <name evidence="2" type="ORF">OPKNFCMD_3256</name>
</gene>
<accession>A0ABQ4QYP7</accession>
<dbReference type="Proteomes" id="UP001055167">
    <property type="component" value="Unassembled WGS sequence"/>
</dbReference>
<comment type="caution">
    <text evidence="2">The sequence shown here is derived from an EMBL/GenBank/DDBJ whole genome shotgun (WGS) entry which is preliminary data.</text>
</comment>
<reference evidence="2" key="2">
    <citation type="submission" date="2021-08" db="EMBL/GenBank/DDBJ databases">
        <authorList>
            <person name="Tani A."/>
            <person name="Ola A."/>
            <person name="Ogura Y."/>
            <person name="Katsura K."/>
            <person name="Hayashi T."/>
        </authorList>
    </citation>
    <scope>NUCLEOTIDE SEQUENCE</scope>
    <source>
        <strain evidence="2">KCTC 52305</strain>
    </source>
</reference>
<evidence type="ECO:0000313" key="3">
    <source>
        <dbReference type="Proteomes" id="UP001055167"/>
    </source>
</evidence>
<name>A0ABQ4QYP7_9HYPH</name>
<dbReference type="InterPro" id="IPR012337">
    <property type="entry name" value="RNaseH-like_sf"/>
</dbReference>
<dbReference type="SUPFAM" id="SSF53098">
    <property type="entry name" value="Ribonuclease H-like"/>
    <property type="match status" value="1"/>
</dbReference>